<dbReference type="Pfam" id="PF05951">
    <property type="entry name" value="Peptidase_M15_2"/>
    <property type="match status" value="1"/>
</dbReference>
<evidence type="ECO:0000256" key="10">
    <source>
        <dbReference type="ARBA" id="ARBA00093448"/>
    </source>
</evidence>
<dbReference type="EMBL" id="RWKW01000073">
    <property type="protein sequence ID" value="RST84842.1"/>
    <property type="molecule type" value="Genomic_DNA"/>
</dbReference>
<evidence type="ECO:0000313" key="14">
    <source>
        <dbReference type="EMBL" id="RST84842.1"/>
    </source>
</evidence>
<feature type="signal peptide" evidence="13">
    <location>
        <begin position="1"/>
        <end position="29"/>
    </location>
</feature>
<organism evidence="14 15">
    <name type="scientific">Aquibium carbonis</name>
    <dbReference type="NCBI Taxonomy" id="2495581"/>
    <lineage>
        <taxon>Bacteria</taxon>
        <taxon>Pseudomonadati</taxon>
        <taxon>Pseudomonadota</taxon>
        <taxon>Alphaproteobacteria</taxon>
        <taxon>Hyphomicrobiales</taxon>
        <taxon>Phyllobacteriaceae</taxon>
        <taxon>Aquibium</taxon>
    </lineage>
</organism>
<dbReference type="InterPro" id="IPR009045">
    <property type="entry name" value="Zn_M74/Hedgehog-like"/>
</dbReference>
<dbReference type="GO" id="GO:0071555">
    <property type="term" value="P:cell wall organization"/>
    <property type="evidence" value="ECO:0007669"/>
    <property type="project" value="UniProtKB-KW"/>
</dbReference>
<comment type="cofactor">
    <cofactor evidence="1">
        <name>Zn(2+)</name>
        <dbReference type="ChEBI" id="CHEBI:29105"/>
    </cofactor>
</comment>
<comment type="similarity">
    <text evidence="10">Belongs to the peptidase M15 family.</text>
</comment>
<evidence type="ECO:0000256" key="12">
    <source>
        <dbReference type="SAM" id="MobiDB-lite"/>
    </source>
</evidence>
<dbReference type="GO" id="GO:0008237">
    <property type="term" value="F:metallopeptidase activity"/>
    <property type="evidence" value="ECO:0007669"/>
    <property type="project" value="UniProtKB-KW"/>
</dbReference>
<evidence type="ECO:0000256" key="4">
    <source>
        <dbReference type="ARBA" id="ARBA00022723"/>
    </source>
</evidence>
<comment type="caution">
    <text evidence="14">The sequence shown here is derived from an EMBL/GenBank/DDBJ whole genome shotgun (WGS) entry which is preliminary data.</text>
</comment>
<keyword evidence="3" id="KW-0645">Protease</keyword>
<evidence type="ECO:0000256" key="9">
    <source>
        <dbReference type="ARBA" id="ARBA00023316"/>
    </source>
</evidence>
<feature type="non-terminal residue" evidence="14">
    <location>
        <position position="284"/>
    </location>
</feature>
<keyword evidence="15" id="KW-1185">Reference proteome</keyword>
<dbReference type="SUPFAM" id="SSF55166">
    <property type="entry name" value="Hedgehog/DD-peptidase"/>
    <property type="match status" value="1"/>
</dbReference>
<dbReference type="AlphaFoldDB" id="A0A3R9ZYN3"/>
<dbReference type="OrthoDB" id="9782994at2"/>
<keyword evidence="4" id="KW-0479">Metal-binding</keyword>
<dbReference type="Proteomes" id="UP000278398">
    <property type="component" value="Unassembled WGS sequence"/>
</dbReference>
<dbReference type="GO" id="GO:0046872">
    <property type="term" value="F:metal ion binding"/>
    <property type="evidence" value="ECO:0007669"/>
    <property type="project" value="UniProtKB-KW"/>
</dbReference>
<feature type="chain" id="PRO_5018697031" description="Murein endopeptidase K" evidence="13">
    <location>
        <begin position="30"/>
        <end position="284"/>
    </location>
</feature>
<name>A0A3R9ZYN3_9HYPH</name>
<keyword evidence="6" id="KW-0378">Hydrolase</keyword>
<keyword evidence="8" id="KW-0482">Metalloprotease</keyword>
<proteinExistence type="inferred from homology"/>
<protein>
    <recommendedName>
        <fullName evidence="11">Murein endopeptidase K</fullName>
    </recommendedName>
</protein>
<dbReference type="GO" id="GO:0006508">
    <property type="term" value="P:proteolysis"/>
    <property type="evidence" value="ECO:0007669"/>
    <property type="project" value="UniProtKB-KW"/>
</dbReference>
<dbReference type="PANTHER" id="PTHR37425">
    <property type="match status" value="1"/>
</dbReference>
<gene>
    <name evidence="14" type="ORF">EJC49_18745</name>
</gene>
<evidence type="ECO:0000313" key="15">
    <source>
        <dbReference type="Proteomes" id="UP000278398"/>
    </source>
</evidence>
<dbReference type="Gene3D" id="3.30.1380.10">
    <property type="match status" value="1"/>
</dbReference>
<evidence type="ECO:0000256" key="8">
    <source>
        <dbReference type="ARBA" id="ARBA00023049"/>
    </source>
</evidence>
<dbReference type="PANTHER" id="PTHR37425:SF1">
    <property type="entry name" value="OUTER MEMBRANE PROTEIN"/>
    <property type="match status" value="1"/>
</dbReference>
<keyword evidence="5 13" id="KW-0732">Signal</keyword>
<keyword evidence="9" id="KW-0961">Cell wall biogenesis/degradation</keyword>
<dbReference type="InterPro" id="IPR010275">
    <property type="entry name" value="MepK"/>
</dbReference>
<evidence type="ECO:0000256" key="5">
    <source>
        <dbReference type="ARBA" id="ARBA00022729"/>
    </source>
</evidence>
<evidence type="ECO:0000256" key="11">
    <source>
        <dbReference type="ARBA" id="ARBA00093666"/>
    </source>
</evidence>
<feature type="region of interest" description="Disordered" evidence="12">
    <location>
        <begin position="226"/>
        <end position="284"/>
    </location>
</feature>
<keyword evidence="7" id="KW-0862">Zinc</keyword>
<evidence type="ECO:0000256" key="13">
    <source>
        <dbReference type="SAM" id="SignalP"/>
    </source>
</evidence>
<accession>A0A3R9ZYN3</accession>
<evidence type="ECO:0000256" key="7">
    <source>
        <dbReference type="ARBA" id="ARBA00022833"/>
    </source>
</evidence>
<feature type="compositionally biased region" description="Low complexity" evidence="12">
    <location>
        <begin position="226"/>
        <end position="242"/>
    </location>
</feature>
<reference evidence="14 15" key="1">
    <citation type="submission" date="2018-12" db="EMBL/GenBank/DDBJ databases">
        <title>Mesorhizobium carbonis sp. nov., isolated from coal mine water.</title>
        <authorList>
            <person name="Xin W."/>
            <person name="Xu Z."/>
            <person name="Xiang F."/>
            <person name="Zhang J."/>
            <person name="Xi L."/>
            <person name="Liu J."/>
        </authorList>
    </citation>
    <scope>NUCLEOTIDE SEQUENCE [LARGE SCALE GENOMIC DNA]</scope>
    <source>
        <strain evidence="14 15">B2.3</strain>
    </source>
</reference>
<evidence type="ECO:0000256" key="6">
    <source>
        <dbReference type="ARBA" id="ARBA00022801"/>
    </source>
</evidence>
<evidence type="ECO:0000256" key="3">
    <source>
        <dbReference type="ARBA" id="ARBA00022670"/>
    </source>
</evidence>
<evidence type="ECO:0000256" key="2">
    <source>
        <dbReference type="ARBA" id="ARBA00004776"/>
    </source>
</evidence>
<comment type="pathway">
    <text evidence="2">Cell wall biogenesis; cell wall polysaccharide biosynthesis.</text>
</comment>
<sequence length="284" mass="30855">MAFFPRPALTLAALFLALATVLAAGSAHAETRTLKLYYIHTKERAEITFKKDGRYIQSGLNELNRFLRDWRRNEPTKMDPRLFDLVWEAYQRVRGRDYIHVVSAYRSPATNTMLRGRSKGVAQNSQHTLGRAMDFYIPGVRLADLRNAGLVMGGGGVGYYPTSGAPFVHLDVGNVRHWPRMNRQELVSVFPNGGTLHVPSDGKPLPNYEQALAAYKSKGRTGATISVASSSGSSGTRTPGRGLLATLFGGGADEEEESGSEFQTVATASARDAGAAPAVRRTAP</sequence>
<evidence type="ECO:0000256" key="1">
    <source>
        <dbReference type="ARBA" id="ARBA00001947"/>
    </source>
</evidence>